<reference evidence="3 4" key="1">
    <citation type="submission" date="2016-10" db="EMBL/GenBank/DDBJ databases">
        <authorList>
            <person name="de Groot N.N."/>
        </authorList>
    </citation>
    <scope>NUCLEOTIDE SEQUENCE [LARGE SCALE GENOMIC DNA]</scope>
    <source>
        <strain evidence="3 4">CPCC 201259</strain>
    </source>
</reference>
<evidence type="ECO:0000313" key="2">
    <source>
        <dbReference type="EMBL" id="RKT84217.1"/>
    </source>
</evidence>
<organism evidence="3 4">
    <name type="scientific">Saccharopolyspora antimicrobica</name>
    <dbReference type="NCBI Taxonomy" id="455193"/>
    <lineage>
        <taxon>Bacteria</taxon>
        <taxon>Bacillati</taxon>
        <taxon>Actinomycetota</taxon>
        <taxon>Actinomycetes</taxon>
        <taxon>Pseudonocardiales</taxon>
        <taxon>Pseudonocardiaceae</taxon>
        <taxon>Saccharopolyspora</taxon>
    </lineage>
</organism>
<dbReference type="Proteomes" id="UP000199398">
    <property type="component" value="Unassembled WGS sequence"/>
</dbReference>
<evidence type="ECO:0000256" key="1">
    <source>
        <dbReference type="SAM" id="MobiDB-lite"/>
    </source>
</evidence>
<evidence type="ECO:0000313" key="3">
    <source>
        <dbReference type="EMBL" id="SFN18727.1"/>
    </source>
</evidence>
<keyword evidence="5" id="KW-1185">Reference proteome</keyword>
<feature type="region of interest" description="Disordered" evidence="1">
    <location>
        <begin position="1"/>
        <end position="26"/>
    </location>
</feature>
<evidence type="ECO:0000313" key="5">
    <source>
        <dbReference type="Proteomes" id="UP000270697"/>
    </source>
</evidence>
<dbReference type="EMBL" id="FOUP01000003">
    <property type="protein sequence ID" value="SFN18727.1"/>
    <property type="molecule type" value="Genomic_DNA"/>
</dbReference>
<name>A0A1I4WYS7_9PSEU</name>
<dbReference type="AlphaFoldDB" id="A0A1I4WYS7"/>
<reference evidence="2 5" key="2">
    <citation type="submission" date="2018-10" db="EMBL/GenBank/DDBJ databases">
        <title>Sequencing the genomes of 1000 actinobacteria strains.</title>
        <authorList>
            <person name="Klenk H.-P."/>
        </authorList>
    </citation>
    <scope>NUCLEOTIDE SEQUENCE [LARGE SCALE GENOMIC DNA]</scope>
    <source>
        <strain evidence="2 5">DSM 45119</strain>
    </source>
</reference>
<accession>A0A1I4WYS7</accession>
<proteinExistence type="predicted"/>
<evidence type="ECO:0000313" key="4">
    <source>
        <dbReference type="Proteomes" id="UP000199398"/>
    </source>
</evidence>
<dbReference type="OrthoDB" id="9942585at2"/>
<dbReference type="EMBL" id="RBXX01000002">
    <property type="protein sequence ID" value="RKT84217.1"/>
    <property type="molecule type" value="Genomic_DNA"/>
</dbReference>
<dbReference type="Proteomes" id="UP000270697">
    <property type="component" value="Unassembled WGS sequence"/>
</dbReference>
<dbReference type="STRING" id="455193.SAMN05421805_103143"/>
<protein>
    <submittedName>
        <fullName evidence="3">Uncharacterized protein</fullName>
    </submittedName>
</protein>
<dbReference type="RefSeq" id="WP_093151403.1">
    <property type="nucleotide sequence ID" value="NZ_FOUP01000003.1"/>
</dbReference>
<feature type="compositionally biased region" description="Basic residues" evidence="1">
    <location>
        <begin position="1"/>
        <end position="13"/>
    </location>
</feature>
<gene>
    <name evidence="2" type="ORF">ATL45_2527</name>
    <name evidence="3" type="ORF">SAMN05421805_103143</name>
</gene>
<sequence>MARRVKRTRRREWAKKSGMQPEPSMVGSLPDEWLVTGSDDGAFFVLGGALAGDPDVLIRVEQATGGGRDLTEPASWLVAELLAAVTGGTAMDAELTEDERSDLSSRLRMLMRTGRSDG</sequence>